<accession>A0A8T0PY81</accession>
<evidence type="ECO:0000313" key="2">
    <source>
        <dbReference type="Proteomes" id="UP000823388"/>
    </source>
</evidence>
<reference evidence="1" key="1">
    <citation type="submission" date="2020-05" db="EMBL/GenBank/DDBJ databases">
        <title>WGS assembly of Panicum virgatum.</title>
        <authorList>
            <person name="Lovell J.T."/>
            <person name="Jenkins J."/>
            <person name="Shu S."/>
            <person name="Juenger T.E."/>
            <person name="Schmutz J."/>
        </authorList>
    </citation>
    <scope>NUCLEOTIDE SEQUENCE</scope>
    <source>
        <strain evidence="1">AP13</strain>
    </source>
</reference>
<evidence type="ECO:0000313" key="1">
    <source>
        <dbReference type="EMBL" id="KAG2567491.1"/>
    </source>
</evidence>
<comment type="caution">
    <text evidence="1">The sequence shown here is derived from an EMBL/GenBank/DDBJ whole genome shotgun (WGS) entry which is preliminary data.</text>
</comment>
<organism evidence="1 2">
    <name type="scientific">Panicum virgatum</name>
    <name type="common">Blackwell switchgrass</name>
    <dbReference type="NCBI Taxonomy" id="38727"/>
    <lineage>
        <taxon>Eukaryota</taxon>
        <taxon>Viridiplantae</taxon>
        <taxon>Streptophyta</taxon>
        <taxon>Embryophyta</taxon>
        <taxon>Tracheophyta</taxon>
        <taxon>Spermatophyta</taxon>
        <taxon>Magnoliopsida</taxon>
        <taxon>Liliopsida</taxon>
        <taxon>Poales</taxon>
        <taxon>Poaceae</taxon>
        <taxon>PACMAD clade</taxon>
        <taxon>Panicoideae</taxon>
        <taxon>Panicodae</taxon>
        <taxon>Paniceae</taxon>
        <taxon>Panicinae</taxon>
        <taxon>Panicum</taxon>
        <taxon>Panicum sect. Hiantes</taxon>
    </lineage>
</organism>
<dbReference type="AlphaFoldDB" id="A0A8T0PY81"/>
<keyword evidence="2" id="KW-1185">Reference proteome</keyword>
<dbReference type="EMBL" id="CM029050">
    <property type="protein sequence ID" value="KAG2567491.1"/>
    <property type="molecule type" value="Genomic_DNA"/>
</dbReference>
<sequence length="102" mass="12120">MVQKLLRRPAAKQRPMKPVASLSRFFFFLSSSSEVGEEERSVSELLSRSLSCARKAFSRFLALYWKRFLSDSLSKRPPRSRLRCLWRRRSLLEPPSSRSRWR</sequence>
<dbReference type="Proteomes" id="UP000823388">
    <property type="component" value="Chromosome 7N"/>
</dbReference>
<proteinExistence type="predicted"/>
<name>A0A8T0PY81_PANVG</name>
<protein>
    <submittedName>
        <fullName evidence="1">Uncharacterized protein</fullName>
    </submittedName>
</protein>
<gene>
    <name evidence="1" type="ORF">PVAP13_7NG358968</name>
</gene>